<dbReference type="PANTHER" id="PTHR24148:SF64">
    <property type="entry name" value="HETEROKARYON INCOMPATIBILITY DOMAIN-CONTAINING PROTEIN"/>
    <property type="match status" value="1"/>
</dbReference>
<sequence length="171" mass="20205">PPLPTKIITLNERSIEIRENLWDFLERIRNGITFLDEDYCPLLPPKYLWIDQVCINQNSKKEKSHQVSRMAEIFKQAQRVIVWLGRDDQQSGTAMRLMADTWFVKQAPQTGPPNFPGFGLWNALHNEHKHYLQRLLNDRNSVETLLHRLYWNRLWIVQEFVLATTYLSGSS</sequence>
<organism evidence="2 3">
    <name type="scientific">Aulographum hederae CBS 113979</name>
    <dbReference type="NCBI Taxonomy" id="1176131"/>
    <lineage>
        <taxon>Eukaryota</taxon>
        <taxon>Fungi</taxon>
        <taxon>Dikarya</taxon>
        <taxon>Ascomycota</taxon>
        <taxon>Pezizomycotina</taxon>
        <taxon>Dothideomycetes</taxon>
        <taxon>Pleosporomycetidae</taxon>
        <taxon>Aulographales</taxon>
        <taxon>Aulographaceae</taxon>
    </lineage>
</organism>
<gene>
    <name evidence="2" type="ORF">K402DRAFT_328250</name>
</gene>
<accession>A0A6G1H6E6</accession>
<feature type="non-terminal residue" evidence="2">
    <location>
        <position position="1"/>
    </location>
</feature>
<dbReference type="OrthoDB" id="194358at2759"/>
<protein>
    <recommendedName>
        <fullName evidence="1">Heterokaryon incompatibility domain-containing protein</fullName>
    </recommendedName>
</protein>
<feature type="domain" description="Heterokaryon incompatibility" evidence="1">
    <location>
        <begin position="7"/>
        <end position="159"/>
    </location>
</feature>
<evidence type="ECO:0000313" key="3">
    <source>
        <dbReference type="Proteomes" id="UP000800041"/>
    </source>
</evidence>
<keyword evidence="3" id="KW-1185">Reference proteome</keyword>
<proteinExistence type="predicted"/>
<dbReference type="EMBL" id="ML977148">
    <property type="protein sequence ID" value="KAF1988632.1"/>
    <property type="molecule type" value="Genomic_DNA"/>
</dbReference>
<dbReference type="InterPro" id="IPR052895">
    <property type="entry name" value="HetReg/Transcr_Mod"/>
</dbReference>
<dbReference type="Pfam" id="PF06985">
    <property type="entry name" value="HET"/>
    <property type="match status" value="1"/>
</dbReference>
<dbReference type="PANTHER" id="PTHR24148">
    <property type="entry name" value="ANKYRIN REPEAT DOMAIN-CONTAINING PROTEIN 39 HOMOLOG-RELATED"/>
    <property type="match status" value="1"/>
</dbReference>
<dbReference type="AlphaFoldDB" id="A0A6G1H6E6"/>
<name>A0A6G1H6E6_9PEZI</name>
<reference evidence="2" key="1">
    <citation type="journal article" date="2020" name="Stud. Mycol.">
        <title>101 Dothideomycetes genomes: a test case for predicting lifestyles and emergence of pathogens.</title>
        <authorList>
            <person name="Haridas S."/>
            <person name="Albert R."/>
            <person name="Binder M."/>
            <person name="Bloem J."/>
            <person name="Labutti K."/>
            <person name="Salamov A."/>
            <person name="Andreopoulos B."/>
            <person name="Baker S."/>
            <person name="Barry K."/>
            <person name="Bills G."/>
            <person name="Bluhm B."/>
            <person name="Cannon C."/>
            <person name="Castanera R."/>
            <person name="Culley D."/>
            <person name="Daum C."/>
            <person name="Ezra D."/>
            <person name="Gonzalez J."/>
            <person name="Henrissat B."/>
            <person name="Kuo A."/>
            <person name="Liang C."/>
            <person name="Lipzen A."/>
            <person name="Lutzoni F."/>
            <person name="Magnuson J."/>
            <person name="Mondo S."/>
            <person name="Nolan M."/>
            <person name="Ohm R."/>
            <person name="Pangilinan J."/>
            <person name="Park H.-J."/>
            <person name="Ramirez L."/>
            <person name="Alfaro M."/>
            <person name="Sun H."/>
            <person name="Tritt A."/>
            <person name="Yoshinaga Y."/>
            <person name="Zwiers L.-H."/>
            <person name="Turgeon B."/>
            <person name="Goodwin S."/>
            <person name="Spatafora J."/>
            <person name="Crous P."/>
            <person name="Grigoriev I."/>
        </authorList>
    </citation>
    <scope>NUCLEOTIDE SEQUENCE</scope>
    <source>
        <strain evidence="2">CBS 113979</strain>
    </source>
</reference>
<dbReference type="InterPro" id="IPR010730">
    <property type="entry name" value="HET"/>
</dbReference>
<evidence type="ECO:0000259" key="1">
    <source>
        <dbReference type="Pfam" id="PF06985"/>
    </source>
</evidence>
<dbReference type="Proteomes" id="UP000800041">
    <property type="component" value="Unassembled WGS sequence"/>
</dbReference>
<evidence type="ECO:0000313" key="2">
    <source>
        <dbReference type="EMBL" id="KAF1988632.1"/>
    </source>
</evidence>